<dbReference type="KEGG" id="chk:D4L85_13745"/>
<accession>A0A385SRW3</accession>
<evidence type="ECO:0000313" key="2">
    <source>
        <dbReference type="Proteomes" id="UP000266183"/>
    </source>
</evidence>
<organism evidence="1 2">
    <name type="scientific">Chryseolinea soli</name>
    <dbReference type="NCBI Taxonomy" id="2321403"/>
    <lineage>
        <taxon>Bacteria</taxon>
        <taxon>Pseudomonadati</taxon>
        <taxon>Bacteroidota</taxon>
        <taxon>Cytophagia</taxon>
        <taxon>Cytophagales</taxon>
        <taxon>Fulvivirgaceae</taxon>
        <taxon>Chryseolinea</taxon>
    </lineage>
</organism>
<sequence length="155" mass="17189">MILGGVGFVVVRLISTAMSKRSTQAAIDAIRKNPSKAQEIAASLDIPYLSKKDFPGDQYQKLKGNLQSSAQKGDYKILHVAPFGEDHLLIFTMLSFIDFDINMSGKATDTKKTAYHNFVVKFDREDGLQVLSTIYSDATEKFQKEGFITAIFQGV</sequence>
<name>A0A385SRW3_9BACT</name>
<reference evidence="2" key="1">
    <citation type="submission" date="2018-09" db="EMBL/GenBank/DDBJ databases">
        <title>Chryseolinea sp. KIS68-18 isolated from soil.</title>
        <authorList>
            <person name="Weon H.-Y."/>
            <person name="Kwon S.-W."/>
            <person name="Lee S.A."/>
        </authorList>
    </citation>
    <scope>NUCLEOTIDE SEQUENCE [LARGE SCALE GENOMIC DNA]</scope>
    <source>
        <strain evidence="2">KIS68-18</strain>
    </source>
</reference>
<evidence type="ECO:0000313" key="1">
    <source>
        <dbReference type="EMBL" id="AYB31568.1"/>
    </source>
</evidence>
<proteinExistence type="predicted"/>
<dbReference type="EMBL" id="CP032382">
    <property type="protein sequence ID" value="AYB31568.1"/>
    <property type="molecule type" value="Genomic_DNA"/>
</dbReference>
<protein>
    <submittedName>
        <fullName evidence="1">Uncharacterized protein</fullName>
    </submittedName>
</protein>
<dbReference type="AlphaFoldDB" id="A0A385SRW3"/>
<gene>
    <name evidence="1" type="ORF">D4L85_13745</name>
</gene>
<dbReference type="Proteomes" id="UP000266183">
    <property type="component" value="Chromosome"/>
</dbReference>
<keyword evidence="2" id="KW-1185">Reference proteome</keyword>